<accession>A0ABD2W3W0</accession>
<name>A0ABD2W3W0_9HYME</name>
<evidence type="ECO:0000256" key="4">
    <source>
        <dbReference type="RuleBase" id="RU000363"/>
    </source>
</evidence>
<dbReference type="GO" id="GO:0016491">
    <property type="term" value="F:oxidoreductase activity"/>
    <property type="evidence" value="ECO:0007669"/>
    <property type="project" value="UniProtKB-KW"/>
</dbReference>
<keyword evidence="7" id="KW-1185">Reference proteome</keyword>
<evidence type="ECO:0000256" key="3">
    <source>
        <dbReference type="ARBA" id="ARBA00023027"/>
    </source>
</evidence>
<keyword evidence="5" id="KW-0472">Membrane</keyword>
<dbReference type="FunFam" id="3.40.50.720:FF:000202">
    <property type="entry name" value="Short-chain dehydrogenase/reductase family 16C member 6"/>
    <property type="match status" value="1"/>
</dbReference>
<protein>
    <submittedName>
        <fullName evidence="6">Uncharacterized protein</fullName>
    </submittedName>
</protein>
<feature type="transmembrane region" description="Helical" evidence="5">
    <location>
        <begin position="12"/>
        <end position="39"/>
    </location>
</feature>
<evidence type="ECO:0000313" key="7">
    <source>
        <dbReference type="Proteomes" id="UP001627154"/>
    </source>
</evidence>
<dbReference type="EMBL" id="JBJJXI010000136">
    <property type="protein sequence ID" value="KAL3387548.1"/>
    <property type="molecule type" value="Genomic_DNA"/>
</dbReference>
<organism evidence="6 7">
    <name type="scientific">Trichogramma kaykai</name>
    <dbReference type="NCBI Taxonomy" id="54128"/>
    <lineage>
        <taxon>Eukaryota</taxon>
        <taxon>Metazoa</taxon>
        <taxon>Ecdysozoa</taxon>
        <taxon>Arthropoda</taxon>
        <taxon>Hexapoda</taxon>
        <taxon>Insecta</taxon>
        <taxon>Pterygota</taxon>
        <taxon>Neoptera</taxon>
        <taxon>Endopterygota</taxon>
        <taxon>Hymenoptera</taxon>
        <taxon>Apocrita</taxon>
        <taxon>Proctotrupomorpha</taxon>
        <taxon>Chalcidoidea</taxon>
        <taxon>Trichogrammatidae</taxon>
        <taxon>Trichogramma</taxon>
    </lineage>
</organism>
<dbReference type="CDD" id="cd05339">
    <property type="entry name" value="17beta-HSDXI-like_SDR_c"/>
    <property type="match status" value="1"/>
</dbReference>
<keyword evidence="5" id="KW-0812">Transmembrane</keyword>
<dbReference type="PRINTS" id="PR00080">
    <property type="entry name" value="SDRFAMILY"/>
</dbReference>
<dbReference type="Pfam" id="PF00106">
    <property type="entry name" value="adh_short"/>
    <property type="match status" value="1"/>
</dbReference>
<dbReference type="Gene3D" id="3.40.50.720">
    <property type="entry name" value="NAD(P)-binding Rossmann-like Domain"/>
    <property type="match status" value="1"/>
</dbReference>
<keyword evidence="5" id="KW-1133">Transmembrane helix</keyword>
<dbReference type="PANTHER" id="PTHR24322">
    <property type="entry name" value="PKSB"/>
    <property type="match status" value="1"/>
</dbReference>
<evidence type="ECO:0000256" key="1">
    <source>
        <dbReference type="ARBA" id="ARBA00006484"/>
    </source>
</evidence>
<sequence length="317" mass="35774">MSVMGIQQIHDFFALLYDLAIFAFMSVIYFVETILLTFVPRRYRSKNLRKEIALVTGAAGGIGRLIAQKLANRGCAVVVWDINKDGVEETARLIREAGGKCWAYRCDVSDREDVYTTAKAVKLEAGNVTILVNNAGYVYGQTLLDIPDDEIERTFKVNIISHYWTTKAFLKEMMRENHGHIVTIASVAGLLGTYNCTDYSATKFAAVGYHESLFTELKTHGYDGINTTCVCPYYINTGMFSGVKPRLKPMLEPEYVASEVVAAIATNEVWVILPRMIRFVLPLKFLLPSKVCWALMYHVMQGPQTMMMLKRGEKKFQ</sequence>
<comment type="caution">
    <text evidence="6">The sequence shown here is derived from an EMBL/GenBank/DDBJ whole genome shotgun (WGS) entry which is preliminary data.</text>
</comment>
<proteinExistence type="inferred from homology"/>
<gene>
    <name evidence="6" type="ORF">TKK_016693</name>
</gene>
<keyword evidence="3" id="KW-0520">NAD</keyword>
<dbReference type="AlphaFoldDB" id="A0ABD2W3W0"/>
<evidence type="ECO:0000313" key="6">
    <source>
        <dbReference type="EMBL" id="KAL3387548.1"/>
    </source>
</evidence>
<dbReference type="Proteomes" id="UP001627154">
    <property type="component" value="Unassembled WGS sequence"/>
</dbReference>
<reference evidence="6 7" key="1">
    <citation type="journal article" date="2024" name="bioRxiv">
        <title>A reference genome for Trichogramma kaykai: A tiny desert-dwelling parasitoid wasp with competing sex-ratio distorters.</title>
        <authorList>
            <person name="Culotta J."/>
            <person name="Lindsey A.R."/>
        </authorList>
    </citation>
    <scope>NUCLEOTIDE SEQUENCE [LARGE SCALE GENOMIC DNA]</scope>
    <source>
        <strain evidence="6 7">KSX58</strain>
    </source>
</reference>
<dbReference type="InterPro" id="IPR002347">
    <property type="entry name" value="SDR_fam"/>
</dbReference>
<evidence type="ECO:0000256" key="5">
    <source>
        <dbReference type="SAM" id="Phobius"/>
    </source>
</evidence>
<evidence type="ECO:0000256" key="2">
    <source>
        <dbReference type="ARBA" id="ARBA00023002"/>
    </source>
</evidence>
<dbReference type="InterPro" id="IPR036291">
    <property type="entry name" value="NAD(P)-bd_dom_sf"/>
</dbReference>
<dbReference type="SUPFAM" id="SSF51735">
    <property type="entry name" value="NAD(P)-binding Rossmann-fold domains"/>
    <property type="match status" value="1"/>
</dbReference>
<dbReference type="PRINTS" id="PR00081">
    <property type="entry name" value="GDHRDH"/>
</dbReference>
<keyword evidence="2" id="KW-0560">Oxidoreductase</keyword>
<dbReference type="PANTHER" id="PTHR24322:SF729">
    <property type="entry name" value="MIP05442P"/>
    <property type="match status" value="1"/>
</dbReference>
<comment type="similarity">
    <text evidence="1 4">Belongs to the short-chain dehydrogenases/reductases (SDR) family.</text>
</comment>